<feature type="transmembrane region" description="Helical" evidence="1">
    <location>
        <begin position="59"/>
        <end position="80"/>
    </location>
</feature>
<dbReference type="EMBL" id="WUML01000016">
    <property type="protein sequence ID" value="MXO02040.1"/>
    <property type="molecule type" value="Genomic_DNA"/>
</dbReference>
<sequence length="225" mass="23858">MSTPVATVQSDGQLKTGGPQPVSITVLAWLYICLAMAGLMTVGCFCLQVWLIPGWLGDTFLAFALPAFIFLSMILFLPALAGGIGLLRGKTWARVIVFLLSVLMIFVFPVGTILGGYGILALRAEQASPSSPAMVESRALRYRASRAVALVCGTLLGLAGIVAASTIVMGLWFRDRPDISPVSVETYDGAITILTGVAIAVALWWAASLVKRSRARDGQIKANTL</sequence>
<evidence type="ECO:0000313" key="3">
    <source>
        <dbReference type="Proteomes" id="UP000440304"/>
    </source>
</evidence>
<dbReference type="Proteomes" id="UP000440304">
    <property type="component" value="Unassembled WGS sequence"/>
</dbReference>
<name>A0A6N8TLL6_SHIZO</name>
<keyword evidence="1" id="KW-0472">Membrane</keyword>
<dbReference type="AlphaFoldDB" id="A0A6N8TLL6"/>
<feature type="transmembrane region" description="Helical" evidence="1">
    <location>
        <begin position="92"/>
        <end position="120"/>
    </location>
</feature>
<comment type="caution">
    <text evidence="2">The sequence shown here is derived from an EMBL/GenBank/DDBJ whole genome shotgun (WGS) entry which is preliminary data.</text>
</comment>
<proteinExistence type="predicted"/>
<evidence type="ECO:0000313" key="2">
    <source>
        <dbReference type="EMBL" id="MXO02040.1"/>
    </source>
</evidence>
<gene>
    <name evidence="2" type="ORF">GR156_17095</name>
</gene>
<organism evidence="2 3">
    <name type="scientific">Shinella zoogloeoides</name>
    <name type="common">Crabtreella saccharophila</name>
    <dbReference type="NCBI Taxonomy" id="352475"/>
    <lineage>
        <taxon>Bacteria</taxon>
        <taxon>Pseudomonadati</taxon>
        <taxon>Pseudomonadota</taxon>
        <taxon>Alphaproteobacteria</taxon>
        <taxon>Hyphomicrobiales</taxon>
        <taxon>Rhizobiaceae</taxon>
        <taxon>Shinella</taxon>
    </lineage>
</organism>
<dbReference type="RefSeq" id="WP_160787339.1">
    <property type="nucleotide sequence ID" value="NZ_CP086610.1"/>
</dbReference>
<accession>A0A6N8TLL6</accession>
<feature type="transmembrane region" description="Helical" evidence="1">
    <location>
        <begin position="28"/>
        <end position="52"/>
    </location>
</feature>
<dbReference type="OrthoDB" id="8909193at2"/>
<reference evidence="2 3" key="1">
    <citation type="submission" date="2019-12" db="EMBL/GenBank/DDBJ databases">
        <title>Shinella granuli gen. nov., sp. nov., and proposal of the reclassification of Zoogloea ramigera ATCC 19623 as Shinella zoogloeoides sp. nov.</title>
        <authorList>
            <person name="Gao J."/>
        </authorList>
    </citation>
    <scope>NUCLEOTIDE SEQUENCE [LARGE SCALE GENOMIC DNA]</scope>
    <source>
        <strain evidence="2 3">DSM 287</strain>
    </source>
</reference>
<feature type="transmembrane region" description="Helical" evidence="1">
    <location>
        <begin position="147"/>
        <end position="169"/>
    </location>
</feature>
<feature type="transmembrane region" description="Helical" evidence="1">
    <location>
        <begin position="189"/>
        <end position="207"/>
    </location>
</feature>
<evidence type="ECO:0000256" key="1">
    <source>
        <dbReference type="SAM" id="Phobius"/>
    </source>
</evidence>
<protein>
    <submittedName>
        <fullName evidence="2">Uncharacterized protein</fullName>
    </submittedName>
</protein>
<keyword evidence="1" id="KW-1133">Transmembrane helix</keyword>
<keyword evidence="1" id="KW-0812">Transmembrane</keyword>